<evidence type="ECO:0000313" key="2">
    <source>
        <dbReference type="EMBL" id="HIU53344.1"/>
    </source>
</evidence>
<reference evidence="2" key="1">
    <citation type="submission" date="2020-10" db="EMBL/GenBank/DDBJ databases">
        <authorList>
            <person name="Gilroy R."/>
        </authorList>
    </citation>
    <scope>NUCLEOTIDE SEQUENCE</scope>
    <source>
        <strain evidence="2">ChiW3-316</strain>
    </source>
</reference>
<dbReference type="EMBL" id="DVNC01000029">
    <property type="protein sequence ID" value="HIU53344.1"/>
    <property type="molecule type" value="Genomic_DNA"/>
</dbReference>
<proteinExistence type="predicted"/>
<gene>
    <name evidence="2" type="ORF">IAD20_04605</name>
</gene>
<evidence type="ECO:0000256" key="1">
    <source>
        <dbReference type="SAM" id="MobiDB-lite"/>
    </source>
</evidence>
<comment type="caution">
    <text evidence="2">The sequence shown here is derived from an EMBL/GenBank/DDBJ whole genome shotgun (WGS) entry which is preliminary data.</text>
</comment>
<organism evidence="2 3">
    <name type="scientific">Candidatus Scatocola faecipullorum</name>
    <dbReference type="NCBI Taxonomy" id="2840917"/>
    <lineage>
        <taxon>Bacteria</taxon>
        <taxon>Pseudomonadati</taxon>
        <taxon>Pseudomonadota</taxon>
        <taxon>Alphaproteobacteria</taxon>
        <taxon>Rhodospirillales</taxon>
        <taxon>Rhodospirillaceae</taxon>
        <taxon>Rhodospirillaceae incertae sedis</taxon>
        <taxon>Candidatus Scatocola</taxon>
    </lineage>
</organism>
<name>A0A9D1SAK6_9PROT</name>
<feature type="region of interest" description="Disordered" evidence="1">
    <location>
        <begin position="226"/>
        <end position="274"/>
    </location>
</feature>
<feature type="compositionally biased region" description="Basic and acidic residues" evidence="1">
    <location>
        <begin position="265"/>
        <end position="274"/>
    </location>
</feature>
<dbReference type="Proteomes" id="UP000824107">
    <property type="component" value="Unassembled WGS sequence"/>
</dbReference>
<protein>
    <submittedName>
        <fullName evidence="2">Uncharacterized protein</fullName>
    </submittedName>
</protein>
<evidence type="ECO:0000313" key="3">
    <source>
        <dbReference type="Proteomes" id="UP000824107"/>
    </source>
</evidence>
<accession>A0A9D1SAK6</accession>
<feature type="region of interest" description="Disordered" evidence="1">
    <location>
        <begin position="1"/>
        <end position="20"/>
    </location>
</feature>
<sequence>MEDNSSNPNIEWKKPGFGSSEKLSLKVNTKEAVLYDAKKKNGLQKSNPLTPADLPAGLKKIRKKIKDVFDEDEEDENDSVFVPSQSLQEANSLFNALNEDEKRIFKQQQTLHQIKMQNDAGKLEALAMANKTAQEAGLKGLQKETVNRNMLNPTLDAQGMENIIKQDLAKGLKIKNGQFTEGRYIQVLRGINNIRKVSGIKAVEGLNLQQVAQAADEKKVAKILLEKTGRKDPKQQKAIKKKAAKQKVLNGKSAAPKRNLSLHLLGEKHPQQRS</sequence>
<dbReference type="AlphaFoldDB" id="A0A9D1SAK6"/>
<feature type="compositionally biased region" description="Basic and acidic residues" evidence="1">
    <location>
        <begin position="226"/>
        <end position="235"/>
    </location>
</feature>
<reference evidence="2" key="2">
    <citation type="journal article" date="2021" name="PeerJ">
        <title>Extensive microbial diversity within the chicken gut microbiome revealed by metagenomics and culture.</title>
        <authorList>
            <person name="Gilroy R."/>
            <person name="Ravi A."/>
            <person name="Getino M."/>
            <person name="Pursley I."/>
            <person name="Horton D.L."/>
            <person name="Alikhan N.F."/>
            <person name="Baker D."/>
            <person name="Gharbi K."/>
            <person name="Hall N."/>
            <person name="Watson M."/>
            <person name="Adriaenssens E.M."/>
            <person name="Foster-Nyarko E."/>
            <person name="Jarju S."/>
            <person name="Secka A."/>
            <person name="Antonio M."/>
            <person name="Oren A."/>
            <person name="Chaudhuri R.R."/>
            <person name="La Ragione R."/>
            <person name="Hildebrand F."/>
            <person name="Pallen M.J."/>
        </authorList>
    </citation>
    <scope>NUCLEOTIDE SEQUENCE</scope>
    <source>
        <strain evidence="2">ChiW3-316</strain>
    </source>
</reference>